<proteinExistence type="inferred from homology"/>
<dbReference type="PIRSF" id="PIRSF011312">
    <property type="entry name" value="Cell_cycle_HUS1"/>
    <property type="match status" value="1"/>
</dbReference>
<organism evidence="6 7">
    <name type="scientific">Cyphellophora attinorum</name>
    <dbReference type="NCBI Taxonomy" id="1664694"/>
    <lineage>
        <taxon>Eukaryota</taxon>
        <taxon>Fungi</taxon>
        <taxon>Dikarya</taxon>
        <taxon>Ascomycota</taxon>
        <taxon>Pezizomycotina</taxon>
        <taxon>Eurotiomycetes</taxon>
        <taxon>Chaetothyriomycetidae</taxon>
        <taxon>Chaetothyriales</taxon>
        <taxon>Cyphellophoraceae</taxon>
        <taxon>Cyphellophora</taxon>
    </lineage>
</organism>
<dbReference type="GeneID" id="28741584"/>
<dbReference type="AlphaFoldDB" id="A0A0N1HC41"/>
<dbReference type="Pfam" id="PF04005">
    <property type="entry name" value="Hus1"/>
    <property type="match status" value="1"/>
</dbReference>
<dbReference type="SUPFAM" id="SSF55979">
    <property type="entry name" value="DNA clamp"/>
    <property type="match status" value="1"/>
</dbReference>
<dbReference type="InterPro" id="IPR016580">
    <property type="entry name" value="HUS1"/>
</dbReference>
<dbReference type="STRING" id="1664694.A0A0N1HC41"/>
<dbReference type="GO" id="GO:0035861">
    <property type="term" value="C:site of double-strand break"/>
    <property type="evidence" value="ECO:0007669"/>
    <property type="project" value="TreeGrafter"/>
</dbReference>
<accession>A0A0N1HC41</accession>
<dbReference type="GO" id="GO:0030896">
    <property type="term" value="C:checkpoint clamp complex"/>
    <property type="evidence" value="ECO:0007669"/>
    <property type="project" value="InterPro"/>
</dbReference>
<dbReference type="PANTHER" id="PTHR12900">
    <property type="entry name" value="MITOTIC AND DNA DAMAGE CHECKPOINT PROTEIN HUS1"/>
    <property type="match status" value="1"/>
</dbReference>
<comment type="subcellular location">
    <subcellularLocation>
        <location evidence="1">Nucleus</location>
    </subcellularLocation>
</comment>
<evidence type="ECO:0000313" key="7">
    <source>
        <dbReference type="Proteomes" id="UP000038010"/>
    </source>
</evidence>
<evidence type="ECO:0000256" key="2">
    <source>
        <dbReference type="ARBA" id="ARBA00005563"/>
    </source>
</evidence>
<dbReference type="InterPro" id="IPR046938">
    <property type="entry name" value="DNA_clamp_sf"/>
</dbReference>
<keyword evidence="3" id="KW-0539">Nucleus</keyword>
<dbReference type="PANTHER" id="PTHR12900:SF0">
    <property type="entry name" value="CHECKPOINT PROTEIN"/>
    <property type="match status" value="1"/>
</dbReference>
<dbReference type="GO" id="GO:0031573">
    <property type="term" value="P:mitotic intra-S DNA damage checkpoint signaling"/>
    <property type="evidence" value="ECO:0007669"/>
    <property type="project" value="TreeGrafter"/>
</dbReference>
<dbReference type="EMBL" id="LFJN01000009">
    <property type="protein sequence ID" value="KPI41782.1"/>
    <property type="molecule type" value="Genomic_DNA"/>
</dbReference>
<dbReference type="GO" id="GO:0000723">
    <property type="term" value="P:telomere maintenance"/>
    <property type="evidence" value="ECO:0007669"/>
    <property type="project" value="TreeGrafter"/>
</dbReference>
<dbReference type="VEuPathDB" id="FungiDB:AB675_9192"/>
<dbReference type="RefSeq" id="XP_018001745.1">
    <property type="nucleotide sequence ID" value="XM_018149704.1"/>
</dbReference>
<dbReference type="GO" id="GO:0000724">
    <property type="term" value="P:double-strand break repair via homologous recombination"/>
    <property type="evidence" value="ECO:0007669"/>
    <property type="project" value="TreeGrafter"/>
</dbReference>
<evidence type="ECO:0000256" key="1">
    <source>
        <dbReference type="ARBA" id="ARBA00004123"/>
    </source>
</evidence>
<keyword evidence="7" id="KW-1185">Reference proteome</keyword>
<feature type="compositionally biased region" description="Basic and acidic residues" evidence="5">
    <location>
        <begin position="270"/>
        <end position="282"/>
    </location>
</feature>
<gene>
    <name evidence="6" type="ORF">AB675_9192</name>
</gene>
<dbReference type="GO" id="GO:0005730">
    <property type="term" value="C:nucleolus"/>
    <property type="evidence" value="ECO:0007669"/>
    <property type="project" value="InterPro"/>
</dbReference>
<dbReference type="OrthoDB" id="419537at2759"/>
<dbReference type="InterPro" id="IPR007150">
    <property type="entry name" value="HUS1/Mec3"/>
</dbReference>
<dbReference type="Gene3D" id="3.70.10.10">
    <property type="match status" value="1"/>
</dbReference>
<reference evidence="6 7" key="1">
    <citation type="submission" date="2015-06" db="EMBL/GenBank/DDBJ databases">
        <title>Draft genome of the ant-associated black yeast Phialophora attae CBS 131958.</title>
        <authorList>
            <person name="Moreno L.F."/>
            <person name="Stielow B.J."/>
            <person name="de Hoog S."/>
            <person name="Vicente V.A."/>
            <person name="Weiss V.A."/>
            <person name="de Vries M."/>
            <person name="Cruz L.M."/>
            <person name="Souza E.M."/>
        </authorList>
    </citation>
    <scope>NUCLEOTIDE SEQUENCE [LARGE SCALE GENOMIC DNA]</scope>
    <source>
        <strain evidence="6 7">CBS 131958</strain>
    </source>
</reference>
<dbReference type="Proteomes" id="UP000038010">
    <property type="component" value="Unassembled WGS sequence"/>
</dbReference>
<evidence type="ECO:0000256" key="3">
    <source>
        <dbReference type="ARBA" id="ARBA00023242"/>
    </source>
</evidence>
<dbReference type="GO" id="GO:0006289">
    <property type="term" value="P:nucleotide-excision repair"/>
    <property type="evidence" value="ECO:0007669"/>
    <property type="project" value="TreeGrafter"/>
</dbReference>
<feature type="region of interest" description="Disordered" evidence="5">
    <location>
        <begin position="259"/>
        <end position="290"/>
    </location>
</feature>
<comment type="caution">
    <text evidence="6">The sequence shown here is derived from an EMBL/GenBank/DDBJ whole genome shotgun (WGS) entry which is preliminary data.</text>
</comment>
<evidence type="ECO:0000256" key="5">
    <source>
        <dbReference type="SAM" id="MobiDB-lite"/>
    </source>
</evidence>
<dbReference type="GO" id="GO:0033314">
    <property type="term" value="P:mitotic DNA replication checkpoint signaling"/>
    <property type="evidence" value="ECO:0007669"/>
    <property type="project" value="TreeGrafter"/>
</dbReference>
<protein>
    <recommendedName>
        <fullName evidence="4">Checkpoint protein</fullName>
    </recommendedName>
</protein>
<dbReference type="GO" id="GO:0044778">
    <property type="term" value="P:meiotic DNA integrity checkpoint signaling"/>
    <property type="evidence" value="ECO:0007669"/>
    <property type="project" value="TreeGrafter"/>
</dbReference>
<evidence type="ECO:0000256" key="4">
    <source>
        <dbReference type="PIRNR" id="PIRNR011312"/>
    </source>
</evidence>
<evidence type="ECO:0000313" key="6">
    <source>
        <dbReference type="EMBL" id="KPI41782.1"/>
    </source>
</evidence>
<name>A0A0N1HC41_9EURO</name>
<sequence>MRFKTQIRNVSVFSKFCASLASLDALALCRLTDEDVQFTVIPDKGSQMWSSLKLDTVFENYIIQSAAEKNTINLEVPIQALQRALKSALNATSVQIRLTKKDNVPMLSLTIVTNSITSGNGVVAPGSSARISDEYGDFDLAEDIEGFGDGSVITGRERETLITQDVPVKVLAQQTVAHLHEPITPPSDVNIFLPSLAQVKSVSERFTKLALATTKSSTSTAAPRLELSANMHGTFKIAITTDALSISSKWTGLTHPELEPSMFENGSQGVRDDPSTKKKELGGADGQNPAGWTTVRIDGKDFNRVLSVGRLNSRVIATFIPEHGLVLYVYLPNDENPAEESVLTYYISSFSA</sequence>
<comment type="similarity">
    <text evidence="2 4">Belongs to the HUS1 family.</text>
</comment>